<feature type="region of interest" description="Disordered" evidence="1">
    <location>
        <begin position="80"/>
        <end position="131"/>
    </location>
</feature>
<evidence type="ECO:0000313" key="3">
    <source>
        <dbReference type="Proteomes" id="UP000663942"/>
    </source>
</evidence>
<evidence type="ECO:0000313" key="2">
    <source>
        <dbReference type="EMBL" id="QTC87116.1"/>
    </source>
</evidence>
<dbReference type="Proteomes" id="UP000663942">
    <property type="component" value="Chromosome"/>
</dbReference>
<protein>
    <submittedName>
        <fullName evidence="2">Uncharacterized protein</fullName>
    </submittedName>
</protein>
<name>A0ABX7SHJ4_9CAUL</name>
<dbReference type="RefSeq" id="WP_207823103.1">
    <property type="nucleotide sequence ID" value="NZ_CP062006.1"/>
</dbReference>
<evidence type="ECO:0000256" key="1">
    <source>
        <dbReference type="SAM" id="MobiDB-lite"/>
    </source>
</evidence>
<dbReference type="EMBL" id="CP062006">
    <property type="protein sequence ID" value="QTC87116.1"/>
    <property type="molecule type" value="Genomic_DNA"/>
</dbReference>
<reference evidence="2 3" key="1">
    <citation type="submission" date="2020-09" db="EMBL/GenBank/DDBJ databases">
        <title>Brevundimonas sp. LVF1 isolated from an oligotrophic pond in Goettingen, Germany.</title>
        <authorList>
            <person name="Friedrich I."/>
            <person name="Klassen A."/>
            <person name="Neubauer H."/>
            <person name="Schneider D."/>
            <person name="Hertel R."/>
            <person name="Daniel R."/>
        </authorList>
    </citation>
    <scope>NUCLEOTIDE SEQUENCE [LARGE SCALE GENOMIC DNA]</scope>
    <source>
        <strain evidence="2 3">LVF1</strain>
    </source>
</reference>
<keyword evidence="3" id="KW-1185">Reference proteome</keyword>
<accession>A0ABX7SHJ4</accession>
<organism evidence="2 3">
    <name type="scientific">Brevundimonas pondensis</name>
    <dbReference type="NCBI Taxonomy" id="2774189"/>
    <lineage>
        <taxon>Bacteria</taxon>
        <taxon>Pseudomonadati</taxon>
        <taxon>Pseudomonadota</taxon>
        <taxon>Alphaproteobacteria</taxon>
        <taxon>Caulobacterales</taxon>
        <taxon>Caulobacteraceae</taxon>
        <taxon>Brevundimonas</taxon>
    </lineage>
</organism>
<gene>
    <name evidence="2" type="ORF">IFE19_13465</name>
</gene>
<feature type="region of interest" description="Disordered" evidence="1">
    <location>
        <begin position="231"/>
        <end position="251"/>
    </location>
</feature>
<sequence>MGQVAAGHGLQALGQGGDGDSILFGGAGLLGLDADALLLGGGARWATASASRRALAMAASLKAVTAEAIWPTSSLRPMAGTMIEVSPPPPTHGRGHRQQGLAQQVGQHEGHGGGDDQGQNDDPADQHHPHRLGDGVLNLAIDAALLRLLFFDQGFQRVLCRADILVCGAFATDHGHGLTIGRGVGDQHASGLDHVPGPFGGGGASGADLILAGAVQLRDPIQALAEIRRERTAAPDNRGHATAGSRDSCSPGAPDRICGLGLALHGGGAHAVHARLLQCIDLHEDRAAHGDDRQDDHGEGRH</sequence>
<proteinExistence type="predicted"/>